<evidence type="ECO:0000313" key="1">
    <source>
        <dbReference type="EMBL" id="OAY83057.1"/>
    </source>
</evidence>
<reference evidence="1 2" key="1">
    <citation type="journal article" date="2016" name="DNA Res.">
        <title>The draft genome of MD-2 pineapple using hybrid error correction of long reads.</title>
        <authorList>
            <person name="Redwan R.M."/>
            <person name="Saidin A."/>
            <person name="Kumar S.V."/>
        </authorList>
    </citation>
    <scope>NUCLEOTIDE SEQUENCE [LARGE SCALE GENOMIC DNA]</scope>
    <source>
        <strain evidence="2">cv. MD2</strain>
        <tissue evidence="1">Leaf</tissue>
    </source>
</reference>
<accession>A0A199W0R8</accession>
<sequence>YANMILMRCGALHLTFPASRPFCAINPSGRRLVIGGPAELSEKAMNRGEPSDDPS</sequence>
<proteinExistence type="predicted"/>
<feature type="non-terminal residue" evidence="1">
    <location>
        <position position="1"/>
    </location>
</feature>
<gene>
    <name evidence="1" type="ORF">ACMD2_19392</name>
</gene>
<organism evidence="1 2">
    <name type="scientific">Ananas comosus</name>
    <name type="common">Pineapple</name>
    <name type="synonym">Ananas ananas</name>
    <dbReference type="NCBI Taxonomy" id="4615"/>
    <lineage>
        <taxon>Eukaryota</taxon>
        <taxon>Viridiplantae</taxon>
        <taxon>Streptophyta</taxon>
        <taxon>Embryophyta</taxon>
        <taxon>Tracheophyta</taxon>
        <taxon>Spermatophyta</taxon>
        <taxon>Magnoliopsida</taxon>
        <taxon>Liliopsida</taxon>
        <taxon>Poales</taxon>
        <taxon>Bromeliaceae</taxon>
        <taxon>Bromelioideae</taxon>
        <taxon>Ananas</taxon>
    </lineage>
</organism>
<dbReference type="EMBL" id="LSRQ01000402">
    <property type="protein sequence ID" value="OAY83057.1"/>
    <property type="molecule type" value="Genomic_DNA"/>
</dbReference>
<name>A0A199W0R8_ANACO</name>
<feature type="non-terminal residue" evidence="1">
    <location>
        <position position="55"/>
    </location>
</feature>
<comment type="caution">
    <text evidence="1">The sequence shown here is derived from an EMBL/GenBank/DDBJ whole genome shotgun (WGS) entry which is preliminary data.</text>
</comment>
<dbReference type="Proteomes" id="UP000092600">
    <property type="component" value="Unassembled WGS sequence"/>
</dbReference>
<dbReference type="AlphaFoldDB" id="A0A199W0R8"/>
<evidence type="ECO:0000313" key="2">
    <source>
        <dbReference type="Proteomes" id="UP000092600"/>
    </source>
</evidence>
<protein>
    <submittedName>
        <fullName evidence="1">Uncharacterized protein</fullName>
    </submittedName>
</protein>